<feature type="compositionally biased region" description="Low complexity" evidence="1">
    <location>
        <begin position="527"/>
        <end position="542"/>
    </location>
</feature>
<evidence type="ECO:0000313" key="3">
    <source>
        <dbReference type="Proteomes" id="UP000242287"/>
    </source>
</evidence>
<accession>A0A2A9NLZ1</accession>
<dbReference type="STRING" id="703135.A0A2A9NLZ1"/>
<name>A0A2A9NLZ1_9AGAR</name>
<feature type="compositionally biased region" description="Low complexity" evidence="1">
    <location>
        <begin position="210"/>
        <end position="222"/>
    </location>
</feature>
<dbReference type="AlphaFoldDB" id="A0A2A9NLZ1"/>
<sequence>MATPSSSATSPSPPMAYLTHTPTPLHLSTSAPPDALEREHRKKAVQKFLARAEISMVTRALRARLSYASYKATHNIPHATLCELEARVIKPTIPSTAAPRTTSAKRKAAASNKDAATINSAGLCITGSSLRRGGSGSMAPPASVSSPRNIQATMHGNIAANLGQSESGPSSRSGQSAPSLYKSILAPPPTKQARTIHNAGDPPIPPPSRTAPSPRTRAAKPTSRGEGRTHARGKSTEHPPKVASSPARRRGKTASLDKGKRKQALADAEMNVDADADVDMKAAATLTSWLLHNRQPNMTGSASSPRSSFGDSDTGSTYSHFAQSSARTTTGTAGSAASSVAPSTTSVAEGPARSRTPSPSGKPTEHVTPRAAPTDDEAADLMLLFAASPSPARPTTTKNKAARDLTAFRTLTGGNNSLANKGRVLFPSSTSGDGEDSVVGAPHLAPHMVPSHGGAPLTRSGENSFTSSISSISLEMGRRGSTDLGGGGGGFSRVSSSQFTPSQLLPPPPMPLHESAMANTARTPGGSPVDSLKSSVPSPKSSGGRTAEFNFSDFINASPSPLRPGATTMLGGMGSFSAQSKPSLGLRADVGRKLFEEEQMRHVVMKSPSGKREERTHLGAGIDLDVKRS</sequence>
<feature type="region of interest" description="Disordered" evidence="1">
    <location>
        <begin position="604"/>
        <end position="629"/>
    </location>
</feature>
<proteinExistence type="predicted"/>
<feature type="compositionally biased region" description="Basic and acidic residues" evidence="1">
    <location>
        <begin position="223"/>
        <end position="240"/>
    </location>
</feature>
<feature type="compositionally biased region" description="Low complexity" evidence="1">
    <location>
        <begin position="324"/>
        <end position="348"/>
    </location>
</feature>
<reference evidence="2 3" key="1">
    <citation type="submission" date="2014-02" db="EMBL/GenBank/DDBJ databases">
        <title>Transposable element dynamics among asymbiotic and ectomycorrhizal Amanita fungi.</title>
        <authorList>
            <consortium name="DOE Joint Genome Institute"/>
            <person name="Hess J."/>
            <person name="Skrede I."/>
            <person name="Wolfe B."/>
            <person name="LaButti K."/>
            <person name="Ohm R.A."/>
            <person name="Grigoriev I.V."/>
            <person name="Pringle A."/>
        </authorList>
    </citation>
    <scope>NUCLEOTIDE SEQUENCE [LARGE SCALE GENOMIC DNA]</scope>
    <source>
        <strain evidence="2 3">SKay4041</strain>
    </source>
</reference>
<dbReference type="Proteomes" id="UP000242287">
    <property type="component" value="Unassembled WGS sequence"/>
</dbReference>
<organism evidence="2 3">
    <name type="scientific">Amanita thiersii Skay4041</name>
    <dbReference type="NCBI Taxonomy" id="703135"/>
    <lineage>
        <taxon>Eukaryota</taxon>
        <taxon>Fungi</taxon>
        <taxon>Dikarya</taxon>
        <taxon>Basidiomycota</taxon>
        <taxon>Agaricomycotina</taxon>
        <taxon>Agaricomycetes</taxon>
        <taxon>Agaricomycetidae</taxon>
        <taxon>Agaricales</taxon>
        <taxon>Pluteineae</taxon>
        <taxon>Amanitaceae</taxon>
        <taxon>Amanita</taxon>
    </lineage>
</organism>
<feature type="region of interest" description="Disordered" evidence="1">
    <location>
        <begin position="1"/>
        <end position="40"/>
    </location>
</feature>
<feature type="region of interest" description="Disordered" evidence="1">
    <location>
        <begin position="563"/>
        <end position="582"/>
    </location>
</feature>
<keyword evidence="3" id="KW-1185">Reference proteome</keyword>
<feature type="compositionally biased region" description="Polar residues" evidence="1">
    <location>
        <begin position="295"/>
        <end position="323"/>
    </location>
</feature>
<feature type="region of interest" description="Disordered" evidence="1">
    <location>
        <begin position="295"/>
        <end position="371"/>
    </location>
</feature>
<feature type="compositionally biased region" description="Low complexity" evidence="1">
    <location>
        <begin position="18"/>
        <end position="30"/>
    </location>
</feature>
<feature type="compositionally biased region" description="Low complexity" evidence="1">
    <location>
        <begin position="163"/>
        <end position="179"/>
    </location>
</feature>
<feature type="region of interest" description="Disordered" evidence="1">
    <location>
        <begin position="160"/>
        <end position="267"/>
    </location>
</feature>
<dbReference type="OrthoDB" id="2163387at2759"/>
<dbReference type="EMBL" id="KZ302051">
    <property type="protein sequence ID" value="PFH48776.1"/>
    <property type="molecule type" value="Genomic_DNA"/>
</dbReference>
<protein>
    <submittedName>
        <fullName evidence="2">Uncharacterized protein</fullName>
    </submittedName>
</protein>
<gene>
    <name evidence="2" type="ORF">AMATHDRAFT_149124</name>
</gene>
<feature type="compositionally biased region" description="Low complexity" evidence="1">
    <location>
        <begin position="1"/>
        <end position="10"/>
    </location>
</feature>
<feature type="region of interest" description="Disordered" evidence="1">
    <location>
        <begin position="477"/>
        <end position="547"/>
    </location>
</feature>
<evidence type="ECO:0000313" key="2">
    <source>
        <dbReference type="EMBL" id="PFH48776.1"/>
    </source>
</evidence>
<evidence type="ECO:0000256" key="1">
    <source>
        <dbReference type="SAM" id="MobiDB-lite"/>
    </source>
</evidence>